<accession>A0A1E3W336</accession>
<protein>
    <submittedName>
        <fullName evidence="6">Crp/Fnr family transcriptional regulator</fullName>
    </submittedName>
</protein>
<keyword evidence="1" id="KW-0805">Transcription regulation</keyword>
<dbReference type="STRING" id="1774969.AUC69_09355"/>
<dbReference type="PANTHER" id="PTHR24567:SF28">
    <property type="entry name" value="LISTERIOLYSIN REGULATORY PROTEIN"/>
    <property type="match status" value="1"/>
</dbReference>
<dbReference type="CDD" id="cd00092">
    <property type="entry name" value="HTH_CRP"/>
    <property type="match status" value="1"/>
</dbReference>
<sequence length="235" mass="26198">MANLDRNLIRELPVFGAMSEEELDDVITHARAQRIPKGSAVFQQGEKASAFFVLLHGRLKVVKTTPHGEQMIIRFVHPGDIYGIATALRREDYPATAIAVVDSVTLVWPAEIWDDFMASHPAFAVNVMRMMGDRLQEAHARIKELSTEEVEHRLAHTVLRLITQSGKQTDEGVLVDFPITQQELAEASGTTLHSVSRTLSVWESAGLVTLGRRKIVVCDVQGLSQVAERRRNPKD</sequence>
<feature type="domain" description="Cyclic nucleotide-binding" evidence="4">
    <location>
        <begin position="14"/>
        <end position="108"/>
    </location>
</feature>
<organism evidence="6 7">
    <name type="scientific">Methyloceanibacter superfactus</name>
    <dbReference type="NCBI Taxonomy" id="1774969"/>
    <lineage>
        <taxon>Bacteria</taxon>
        <taxon>Pseudomonadati</taxon>
        <taxon>Pseudomonadota</taxon>
        <taxon>Alphaproteobacteria</taxon>
        <taxon>Hyphomicrobiales</taxon>
        <taxon>Hyphomicrobiaceae</taxon>
        <taxon>Methyloceanibacter</taxon>
    </lineage>
</organism>
<dbReference type="Gene3D" id="2.60.120.10">
    <property type="entry name" value="Jelly Rolls"/>
    <property type="match status" value="1"/>
</dbReference>
<feature type="domain" description="HTH crp-type" evidence="5">
    <location>
        <begin position="148"/>
        <end position="221"/>
    </location>
</feature>
<evidence type="ECO:0000259" key="4">
    <source>
        <dbReference type="PROSITE" id="PS50042"/>
    </source>
</evidence>
<dbReference type="PANTHER" id="PTHR24567">
    <property type="entry name" value="CRP FAMILY TRANSCRIPTIONAL REGULATORY PROTEIN"/>
    <property type="match status" value="1"/>
</dbReference>
<dbReference type="GO" id="GO:0003700">
    <property type="term" value="F:DNA-binding transcription factor activity"/>
    <property type="evidence" value="ECO:0007669"/>
    <property type="project" value="TreeGrafter"/>
</dbReference>
<dbReference type="GO" id="GO:0005829">
    <property type="term" value="C:cytosol"/>
    <property type="evidence" value="ECO:0007669"/>
    <property type="project" value="TreeGrafter"/>
</dbReference>
<dbReference type="SUPFAM" id="SSF46785">
    <property type="entry name" value="Winged helix' DNA-binding domain"/>
    <property type="match status" value="1"/>
</dbReference>
<keyword evidence="7" id="KW-1185">Reference proteome</keyword>
<dbReference type="Pfam" id="PF00027">
    <property type="entry name" value="cNMP_binding"/>
    <property type="match status" value="1"/>
</dbReference>
<evidence type="ECO:0000313" key="6">
    <source>
        <dbReference type="EMBL" id="ODR99546.1"/>
    </source>
</evidence>
<keyword evidence="2" id="KW-0238">DNA-binding</keyword>
<dbReference type="InterPro" id="IPR012318">
    <property type="entry name" value="HTH_CRP"/>
</dbReference>
<dbReference type="InterPro" id="IPR018490">
    <property type="entry name" value="cNMP-bd_dom_sf"/>
</dbReference>
<reference evidence="6 7" key="1">
    <citation type="journal article" date="2016" name="Environ. Microbiol.">
        <title>New Methyloceanibacter diversity from North Sea sediments includes methanotroph containing solely the soluble methane monooxygenase.</title>
        <authorList>
            <person name="Vekeman B."/>
            <person name="Kerckhof F.M."/>
            <person name="Cremers G."/>
            <person name="de Vos P."/>
            <person name="Vandamme P."/>
            <person name="Boon N."/>
            <person name="Op den Camp H.J."/>
            <person name="Heylen K."/>
        </authorList>
    </citation>
    <scope>NUCLEOTIDE SEQUENCE [LARGE SCALE GENOMIC DNA]</scope>
    <source>
        <strain evidence="6 7">R-67175</strain>
    </source>
</reference>
<dbReference type="InterPro" id="IPR000595">
    <property type="entry name" value="cNMP-bd_dom"/>
</dbReference>
<dbReference type="Gene3D" id="1.10.10.10">
    <property type="entry name" value="Winged helix-like DNA-binding domain superfamily/Winged helix DNA-binding domain"/>
    <property type="match status" value="1"/>
</dbReference>
<evidence type="ECO:0000259" key="5">
    <source>
        <dbReference type="PROSITE" id="PS51063"/>
    </source>
</evidence>
<gene>
    <name evidence="6" type="ORF">AUC69_09355</name>
</gene>
<dbReference type="AlphaFoldDB" id="A0A1E3W336"/>
<name>A0A1E3W336_9HYPH</name>
<dbReference type="Proteomes" id="UP000094472">
    <property type="component" value="Unassembled WGS sequence"/>
</dbReference>
<proteinExistence type="predicted"/>
<dbReference type="SMART" id="SM00100">
    <property type="entry name" value="cNMP"/>
    <property type="match status" value="1"/>
</dbReference>
<dbReference type="RefSeq" id="WP_069441351.1">
    <property type="nucleotide sequence ID" value="NZ_LPWF01000017.1"/>
</dbReference>
<dbReference type="PROSITE" id="PS50042">
    <property type="entry name" value="CNMP_BINDING_3"/>
    <property type="match status" value="1"/>
</dbReference>
<dbReference type="PROSITE" id="PS51063">
    <property type="entry name" value="HTH_CRP_2"/>
    <property type="match status" value="1"/>
</dbReference>
<evidence type="ECO:0000313" key="7">
    <source>
        <dbReference type="Proteomes" id="UP000094472"/>
    </source>
</evidence>
<dbReference type="GO" id="GO:0003677">
    <property type="term" value="F:DNA binding"/>
    <property type="evidence" value="ECO:0007669"/>
    <property type="project" value="UniProtKB-KW"/>
</dbReference>
<dbReference type="CDD" id="cd00038">
    <property type="entry name" value="CAP_ED"/>
    <property type="match status" value="1"/>
</dbReference>
<dbReference type="InterPro" id="IPR036390">
    <property type="entry name" value="WH_DNA-bd_sf"/>
</dbReference>
<evidence type="ECO:0000256" key="3">
    <source>
        <dbReference type="ARBA" id="ARBA00023163"/>
    </source>
</evidence>
<dbReference type="InterPro" id="IPR050397">
    <property type="entry name" value="Env_Response_Regulators"/>
</dbReference>
<keyword evidence="3" id="KW-0804">Transcription</keyword>
<dbReference type="SMART" id="SM00419">
    <property type="entry name" value="HTH_CRP"/>
    <property type="match status" value="1"/>
</dbReference>
<comment type="caution">
    <text evidence="6">The sequence shown here is derived from an EMBL/GenBank/DDBJ whole genome shotgun (WGS) entry which is preliminary data.</text>
</comment>
<dbReference type="SUPFAM" id="SSF51206">
    <property type="entry name" value="cAMP-binding domain-like"/>
    <property type="match status" value="1"/>
</dbReference>
<evidence type="ECO:0000256" key="1">
    <source>
        <dbReference type="ARBA" id="ARBA00023015"/>
    </source>
</evidence>
<dbReference type="InterPro" id="IPR014710">
    <property type="entry name" value="RmlC-like_jellyroll"/>
</dbReference>
<dbReference type="InterPro" id="IPR036388">
    <property type="entry name" value="WH-like_DNA-bd_sf"/>
</dbReference>
<dbReference type="OrthoDB" id="3525895at2"/>
<dbReference type="Pfam" id="PF13545">
    <property type="entry name" value="HTH_Crp_2"/>
    <property type="match status" value="1"/>
</dbReference>
<dbReference type="EMBL" id="LPWF01000017">
    <property type="protein sequence ID" value="ODR99546.1"/>
    <property type="molecule type" value="Genomic_DNA"/>
</dbReference>
<evidence type="ECO:0000256" key="2">
    <source>
        <dbReference type="ARBA" id="ARBA00023125"/>
    </source>
</evidence>